<dbReference type="EMBL" id="MF768985">
    <property type="protein sequence ID" value="ATU84054.1"/>
    <property type="molecule type" value="Genomic_DNA"/>
</dbReference>
<evidence type="ECO:0000313" key="1">
    <source>
        <dbReference type="EMBL" id="ATU84054.1"/>
    </source>
</evidence>
<name>A0A2D3I6R9_9VIRU</name>
<proteinExistence type="predicted"/>
<dbReference type="Proteomes" id="UP000267516">
    <property type="component" value="Segment"/>
</dbReference>
<protein>
    <submittedName>
        <fullName evidence="1">ORF901</fullName>
    </submittedName>
</protein>
<accession>A0A2D3I6R9</accession>
<organism evidence="1">
    <name type="scientific">White spot syndrome virus</name>
    <dbReference type="NCBI Taxonomy" id="342409"/>
    <lineage>
        <taxon>Viruses</taxon>
        <taxon>Viruses incertae sedis</taxon>
        <taxon>Naldaviricetes</taxon>
        <taxon>Nimaviridae</taxon>
        <taxon>Whispovirus</taxon>
    </lineage>
</organism>
<reference evidence="1" key="1">
    <citation type="journal article" date="2018" name="Aquaculture">
        <title>Complete genome sequence of a white spot syndrome virus associated with a disease incursion in Australia.</title>
        <authorList>
            <person name="Oakey J."/>
            <person name="Smith C.S."/>
        </authorList>
    </citation>
    <scope>NUCLEOTIDE SEQUENCE [LARGE SCALE GENOMIC DNA]</scope>
    <source>
        <strain evidence="1">WSSV-AU</strain>
    </source>
</reference>
<sequence length="67" mass="7480">MPFWLFFFAIMSSVFFSRANLKANVSSSLVRNIRSSTRFGLNKNLSSFVSSSSNKIFLNLSFASANS</sequence>